<dbReference type="GO" id="GO:0031543">
    <property type="term" value="F:peptidyl-proline dioxygenase activity"/>
    <property type="evidence" value="ECO:0007669"/>
    <property type="project" value="TreeGrafter"/>
</dbReference>
<reference evidence="2" key="1">
    <citation type="submission" date="2023-07" db="EMBL/GenBank/DDBJ databases">
        <title>Genomic Encyclopedia of Type Strains, Phase IV (KMG-IV): sequencing the most valuable type-strain genomes for metagenomic binning, comparative biology and taxonomic classification.</title>
        <authorList>
            <person name="Goeker M."/>
        </authorList>
    </citation>
    <scope>NUCLEOTIDE SEQUENCE</scope>
    <source>
        <strain evidence="2">DSM 26174</strain>
    </source>
</reference>
<dbReference type="AlphaFoldDB" id="A0AAE3XS89"/>
<gene>
    <name evidence="2" type="ORF">HNQ88_004111</name>
</gene>
<dbReference type="InterPro" id="IPR044862">
    <property type="entry name" value="Pro_4_hyd_alph_FE2OG_OXY"/>
</dbReference>
<dbReference type="Proteomes" id="UP001185092">
    <property type="component" value="Unassembled WGS sequence"/>
</dbReference>
<protein>
    <submittedName>
        <fullName evidence="2">Rps23 Pro-64 3,4-dihydroxylase Tpa1-like proline 4-hydroxylase</fullName>
    </submittedName>
</protein>
<keyword evidence="3" id="KW-1185">Reference proteome</keyword>
<name>A0AAE3XS89_9BACT</name>
<evidence type="ECO:0000313" key="2">
    <source>
        <dbReference type="EMBL" id="MDR6241035.1"/>
    </source>
</evidence>
<proteinExistence type="predicted"/>
<dbReference type="RefSeq" id="WP_309941497.1">
    <property type="nucleotide sequence ID" value="NZ_AP025305.1"/>
</dbReference>
<dbReference type="Gene3D" id="2.60.120.620">
    <property type="entry name" value="q2cbj1_9rhob like domain"/>
    <property type="match status" value="1"/>
</dbReference>
<dbReference type="GO" id="GO:0006449">
    <property type="term" value="P:regulation of translational termination"/>
    <property type="evidence" value="ECO:0007669"/>
    <property type="project" value="TreeGrafter"/>
</dbReference>
<comment type="caution">
    <text evidence="2">The sequence shown here is derived from an EMBL/GenBank/DDBJ whole genome shotgun (WGS) entry which is preliminary data.</text>
</comment>
<evidence type="ECO:0000313" key="3">
    <source>
        <dbReference type="Proteomes" id="UP001185092"/>
    </source>
</evidence>
<accession>A0AAE3XS89</accession>
<dbReference type="InterPro" id="IPR051842">
    <property type="entry name" value="uS12_prolyl_hydroxylase"/>
</dbReference>
<evidence type="ECO:0000259" key="1">
    <source>
        <dbReference type="Pfam" id="PF13640"/>
    </source>
</evidence>
<dbReference type="Pfam" id="PF13640">
    <property type="entry name" value="2OG-FeII_Oxy_3"/>
    <property type="match status" value="1"/>
</dbReference>
<sequence>MSEQLQVDSKPEVLEESQAMIFDYEKWYDKLPEMKARYQTDDPYPHIVEDNFMEEWAAEKVRGEFPSVKDDGWIHYVHFNEKKHGLNKLDLLPPFIQETIREFNSPRFVSYLSELTGIDNLIADDQLEGGGLHQSLRNGFLNVHADFTVHPHKRNYRRRVNLLVYFNKDWKPEYKGDLELWTRDMKVCSKSVSPIFNRCVVFNTDEDSYHGLPEPIMCPEDDSRKSIALYYFTEEKEQPKKQTTKYRARPKDGMRSLLIYLDNKVVTVYSLLKSKLGINDDFVSKVLNKFSGKK</sequence>
<dbReference type="EMBL" id="JAVDQD010000006">
    <property type="protein sequence ID" value="MDR6241035.1"/>
    <property type="molecule type" value="Genomic_DNA"/>
</dbReference>
<feature type="domain" description="Prolyl 4-hydroxylase alpha subunit Fe(2+) 2OG dioxygenase" evidence="1">
    <location>
        <begin position="137"/>
        <end position="231"/>
    </location>
</feature>
<organism evidence="2 3">
    <name type="scientific">Aureibacter tunicatorum</name>
    <dbReference type="NCBI Taxonomy" id="866807"/>
    <lineage>
        <taxon>Bacteria</taxon>
        <taxon>Pseudomonadati</taxon>
        <taxon>Bacteroidota</taxon>
        <taxon>Cytophagia</taxon>
        <taxon>Cytophagales</taxon>
        <taxon>Persicobacteraceae</taxon>
        <taxon>Aureibacter</taxon>
    </lineage>
</organism>
<dbReference type="GO" id="GO:0005737">
    <property type="term" value="C:cytoplasm"/>
    <property type="evidence" value="ECO:0007669"/>
    <property type="project" value="TreeGrafter"/>
</dbReference>
<dbReference type="PANTHER" id="PTHR12117:SF0">
    <property type="entry name" value="PROLYL 3-HYDROXYLASE OGFOD1"/>
    <property type="match status" value="1"/>
</dbReference>
<dbReference type="PANTHER" id="PTHR12117">
    <property type="entry name" value="HISTONE ACETYLTRANSFERASE COMPLEX"/>
    <property type="match status" value="1"/>
</dbReference>